<accession>A0ABW5W8A0</accession>
<keyword evidence="2" id="KW-1185">Reference proteome</keyword>
<protein>
    <recommendedName>
        <fullName evidence="3">Transposase</fullName>
    </recommendedName>
</protein>
<evidence type="ECO:0000313" key="1">
    <source>
        <dbReference type="EMBL" id="MFD2799755.1"/>
    </source>
</evidence>
<organism evidence="1 2">
    <name type="scientific">Prauserella oleivorans</name>
    <dbReference type="NCBI Taxonomy" id="1478153"/>
    <lineage>
        <taxon>Bacteria</taxon>
        <taxon>Bacillati</taxon>
        <taxon>Actinomycetota</taxon>
        <taxon>Actinomycetes</taxon>
        <taxon>Pseudonocardiales</taxon>
        <taxon>Pseudonocardiaceae</taxon>
        <taxon>Prauserella</taxon>
    </lineage>
</organism>
<dbReference type="EMBL" id="JBHUOF010000012">
    <property type="protein sequence ID" value="MFD2799755.1"/>
    <property type="molecule type" value="Genomic_DNA"/>
</dbReference>
<comment type="caution">
    <text evidence="1">The sequence shown here is derived from an EMBL/GenBank/DDBJ whole genome shotgun (WGS) entry which is preliminary data.</text>
</comment>
<name>A0ABW5W8A0_9PSEU</name>
<dbReference type="RefSeq" id="WP_377391811.1">
    <property type="nucleotide sequence ID" value="NZ_JBHSAN010000027.1"/>
</dbReference>
<evidence type="ECO:0008006" key="3">
    <source>
        <dbReference type="Google" id="ProtNLM"/>
    </source>
</evidence>
<sequence length="58" mass="6613">MSGHRPLRADERAELDWLRDENALLRTERDVLLRLAAGFARDAGAWPARRPAPHDPAR</sequence>
<gene>
    <name evidence="1" type="ORF">ACFS2C_10160</name>
</gene>
<proteinExistence type="predicted"/>
<reference evidence="2" key="1">
    <citation type="journal article" date="2019" name="Int. J. Syst. Evol. Microbiol.">
        <title>The Global Catalogue of Microorganisms (GCM) 10K type strain sequencing project: providing services to taxonomists for standard genome sequencing and annotation.</title>
        <authorList>
            <consortium name="The Broad Institute Genomics Platform"/>
            <consortium name="The Broad Institute Genome Sequencing Center for Infectious Disease"/>
            <person name="Wu L."/>
            <person name="Ma J."/>
        </authorList>
    </citation>
    <scope>NUCLEOTIDE SEQUENCE [LARGE SCALE GENOMIC DNA]</scope>
    <source>
        <strain evidence="2">IBRC-M 10906</strain>
    </source>
</reference>
<dbReference type="Proteomes" id="UP001597478">
    <property type="component" value="Unassembled WGS sequence"/>
</dbReference>
<evidence type="ECO:0000313" key="2">
    <source>
        <dbReference type="Proteomes" id="UP001597478"/>
    </source>
</evidence>